<feature type="transmembrane region" description="Helical" evidence="1">
    <location>
        <begin position="138"/>
        <end position="156"/>
    </location>
</feature>
<keyword evidence="4" id="KW-1185">Reference proteome</keyword>
<dbReference type="GO" id="GO:0016747">
    <property type="term" value="F:acyltransferase activity, transferring groups other than amino-acyl groups"/>
    <property type="evidence" value="ECO:0007669"/>
    <property type="project" value="InterPro"/>
</dbReference>
<protein>
    <recommendedName>
        <fullName evidence="2">Acyltransferase 3 domain-containing protein</fullName>
    </recommendedName>
</protein>
<evidence type="ECO:0000313" key="4">
    <source>
        <dbReference type="Proteomes" id="UP000693981"/>
    </source>
</evidence>
<dbReference type="GO" id="GO:0000271">
    <property type="term" value="P:polysaccharide biosynthetic process"/>
    <property type="evidence" value="ECO:0007669"/>
    <property type="project" value="TreeGrafter"/>
</dbReference>
<feature type="transmembrane region" description="Helical" evidence="1">
    <location>
        <begin position="109"/>
        <end position="126"/>
    </location>
</feature>
<feature type="transmembrane region" description="Helical" evidence="1">
    <location>
        <begin position="81"/>
        <end position="102"/>
    </location>
</feature>
<sequence>MIFMKKSIRMLAQKASCRKWVFSLVDYFSKRFFRVYPLFAVVVVLLWLLPFEEKKRYFLVKERDQFNLFKVLTFDFDHRFFVFWTLPLEIAYYFCLPVFVLGVLSLRRFWWVPLIPLYGWVIHAGWHERRSSHSPLWPHLPTFIAGSMAAVLFVKLDMWIKKTGFEFKRWQTLAVRVIEYAAIALTLSVCFRRNSSPGNPAEPTMFFHWVQKPNSPDEGGFSFISVPVTVIIVIEMLLPSCVAEIFEWNVLRYWGKISFSVYLLHSFVLFSDIFGKEPNMYYERMFWRIGLILLLATASYHLVEYPSQLLSQRVTKALAEQEAKGAGKSTLPSFIYDTKRLFRPQRSTQSA</sequence>
<comment type="caution">
    <text evidence="3">The sequence shown here is derived from an EMBL/GenBank/DDBJ whole genome shotgun (WGS) entry which is preliminary data.</text>
</comment>
<keyword evidence="1" id="KW-0812">Transmembrane</keyword>
<dbReference type="PANTHER" id="PTHR23028:SF53">
    <property type="entry name" value="ACYL_TRANSF_3 DOMAIN-CONTAINING PROTEIN"/>
    <property type="match status" value="1"/>
</dbReference>
<gene>
    <name evidence="3" type="ORF">PHYBOEH_007575</name>
</gene>
<feature type="transmembrane region" description="Helical" evidence="1">
    <location>
        <begin position="32"/>
        <end position="49"/>
    </location>
</feature>
<dbReference type="AlphaFoldDB" id="A0A8T1W8Q7"/>
<dbReference type="OrthoDB" id="207378at2759"/>
<dbReference type="Pfam" id="PF01757">
    <property type="entry name" value="Acyl_transf_3"/>
    <property type="match status" value="1"/>
</dbReference>
<reference evidence="3" key="1">
    <citation type="submission" date="2021-02" db="EMBL/GenBank/DDBJ databases">
        <authorList>
            <person name="Palmer J.M."/>
        </authorList>
    </citation>
    <scope>NUCLEOTIDE SEQUENCE</scope>
    <source>
        <strain evidence="3">SCRP23</strain>
    </source>
</reference>
<dbReference type="EMBL" id="JAGDFL010000419">
    <property type="protein sequence ID" value="KAG7389098.1"/>
    <property type="molecule type" value="Genomic_DNA"/>
</dbReference>
<dbReference type="InterPro" id="IPR050879">
    <property type="entry name" value="Acyltransferase_3"/>
</dbReference>
<feature type="domain" description="Acyltransferase 3" evidence="2">
    <location>
        <begin position="23"/>
        <end position="269"/>
    </location>
</feature>
<dbReference type="PANTHER" id="PTHR23028">
    <property type="entry name" value="ACETYLTRANSFERASE"/>
    <property type="match status" value="1"/>
</dbReference>
<dbReference type="Proteomes" id="UP000693981">
    <property type="component" value="Unassembled WGS sequence"/>
</dbReference>
<feature type="transmembrane region" description="Helical" evidence="1">
    <location>
        <begin position="285"/>
        <end position="303"/>
    </location>
</feature>
<evidence type="ECO:0000256" key="1">
    <source>
        <dbReference type="SAM" id="Phobius"/>
    </source>
</evidence>
<evidence type="ECO:0000259" key="2">
    <source>
        <dbReference type="Pfam" id="PF01757"/>
    </source>
</evidence>
<evidence type="ECO:0000313" key="3">
    <source>
        <dbReference type="EMBL" id="KAG7389098.1"/>
    </source>
</evidence>
<organism evidence="3 4">
    <name type="scientific">Phytophthora boehmeriae</name>
    <dbReference type="NCBI Taxonomy" id="109152"/>
    <lineage>
        <taxon>Eukaryota</taxon>
        <taxon>Sar</taxon>
        <taxon>Stramenopiles</taxon>
        <taxon>Oomycota</taxon>
        <taxon>Peronosporomycetes</taxon>
        <taxon>Peronosporales</taxon>
        <taxon>Peronosporaceae</taxon>
        <taxon>Phytophthora</taxon>
    </lineage>
</organism>
<feature type="transmembrane region" description="Helical" evidence="1">
    <location>
        <begin position="221"/>
        <end position="246"/>
    </location>
</feature>
<dbReference type="GO" id="GO:0016020">
    <property type="term" value="C:membrane"/>
    <property type="evidence" value="ECO:0007669"/>
    <property type="project" value="TreeGrafter"/>
</dbReference>
<name>A0A8T1W8Q7_9STRA</name>
<proteinExistence type="predicted"/>
<keyword evidence="1" id="KW-1133">Transmembrane helix</keyword>
<feature type="transmembrane region" description="Helical" evidence="1">
    <location>
        <begin position="177"/>
        <end position="195"/>
    </location>
</feature>
<accession>A0A8T1W8Q7</accession>
<dbReference type="InterPro" id="IPR002656">
    <property type="entry name" value="Acyl_transf_3_dom"/>
</dbReference>
<keyword evidence="1" id="KW-0472">Membrane</keyword>
<feature type="transmembrane region" description="Helical" evidence="1">
    <location>
        <begin position="253"/>
        <end position="273"/>
    </location>
</feature>